<accession>A0A8T8E6S8</accession>
<protein>
    <submittedName>
        <fullName evidence="2">Uncharacterized protein</fullName>
    </submittedName>
</protein>
<organism evidence="2 3">
    <name type="scientific">Haloterrigena salifodinae</name>
    <dbReference type="NCBI Taxonomy" id="2675099"/>
    <lineage>
        <taxon>Archaea</taxon>
        <taxon>Methanobacteriati</taxon>
        <taxon>Methanobacteriota</taxon>
        <taxon>Stenosarchaea group</taxon>
        <taxon>Halobacteria</taxon>
        <taxon>Halobacteriales</taxon>
        <taxon>Natrialbaceae</taxon>
        <taxon>Haloterrigena</taxon>
    </lineage>
</organism>
<evidence type="ECO:0000256" key="1">
    <source>
        <dbReference type="SAM" id="Phobius"/>
    </source>
</evidence>
<dbReference type="KEGG" id="hsal:JMJ58_02650"/>
<evidence type="ECO:0000313" key="2">
    <source>
        <dbReference type="EMBL" id="QRV17377.1"/>
    </source>
</evidence>
<dbReference type="OrthoDB" id="187285at2157"/>
<reference evidence="2 3" key="1">
    <citation type="submission" date="2021-01" db="EMBL/GenBank/DDBJ databases">
        <title>Genome Sequence and Methylation Pattern of Haloterrigena salifodinae BOL5-1, An Extremely Halophilic Archaeon from a Bolivian Salt Mine.</title>
        <authorList>
            <person name="DasSarma P."/>
            <person name="Anton B.P."/>
            <person name="DasSarma S.L."/>
            <person name="von Ehrenheim H.A.L."/>
            <person name="Martinez F.L."/>
            <person name="Guzman D."/>
            <person name="Roberts R.J."/>
            <person name="DasSarma S."/>
        </authorList>
    </citation>
    <scope>NUCLEOTIDE SEQUENCE [LARGE SCALE GENOMIC DNA]</scope>
    <source>
        <strain evidence="2 3">BOL5-1</strain>
    </source>
</reference>
<proteinExistence type="predicted"/>
<gene>
    <name evidence="2" type="ORF">JMJ58_02650</name>
</gene>
<evidence type="ECO:0000313" key="3">
    <source>
        <dbReference type="Proteomes" id="UP000637819"/>
    </source>
</evidence>
<keyword evidence="1" id="KW-0472">Membrane</keyword>
<keyword evidence="1" id="KW-0812">Transmembrane</keyword>
<dbReference type="RefSeq" id="WP_204749412.1">
    <property type="nucleotide sequence ID" value="NZ_CP069188.1"/>
</dbReference>
<keyword evidence="3" id="KW-1185">Reference proteome</keyword>
<dbReference type="EMBL" id="CP069188">
    <property type="protein sequence ID" value="QRV17377.1"/>
    <property type="molecule type" value="Genomic_DNA"/>
</dbReference>
<sequence>MGPMLERLPFGRDIISGVLVAMTLETVLISRTGFPDPSRLGSRLVSMVLTAIAFVTVLVLSKRFTGEDRARVRSV</sequence>
<feature type="transmembrane region" description="Helical" evidence="1">
    <location>
        <begin position="40"/>
        <end position="61"/>
    </location>
</feature>
<dbReference type="Proteomes" id="UP000637819">
    <property type="component" value="Chromosome"/>
</dbReference>
<keyword evidence="1" id="KW-1133">Transmembrane helix</keyword>
<dbReference type="AlphaFoldDB" id="A0A8T8E6S8"/>
<name>A0A8T8E6S8_9EURY</name>
<dbReference type="GeneID" id="62873988"/>